<evidence type="ECO:0000256" key="2">
    <source>
        <dbReference type="ARBA" id="ARBA00023043"/>
    </source>
</evidence>
<dbReference type="Gene3D" id="1.25.40.20">
    <property type="entry name" value="Ankyrin repeat-containing domain"/>
    <property type="match status" value="3"/>
</dbReference>
<dbReference type="PANTHER" id="PTHR24134">
    <property type="entry name" value="ANKYRIN REPEAT-CONTAINING PROTEIN DDB_G0279043"/>
    <property type="match status" value="1"/>
</dbReference>
<dbReference type="CDD" id="cd03716">
    <property type="entry name" value="SOCS_ASB_like"/>
    <property type="match status" value="1"/>
</dbReference>
<dbReference type="EMBL" id="JAWQEG010002738">
    <property type="protein sequence ID" value="KAK3869993.1"/>
    <property type="molecule type" value="Genomic_DNA"/>
</dbReference>
<feature type="compositionally biased region" description="Basic and acidic residues" evidence="4">
    <location>
        <begin position="55"/>
        <end position="69"/>
    </location>
</feature>
<feature type="compositionally biased region" description="Low complexity" evidence="4">
    <location>
        <begin position="30"/>
        <end position="54"/>
    </location>
</feature>
<accession>A0AAE1KE02</accession>
<evidence type="ECO:0000313" key="7">
    <source>
        <dbReference type="Proteomes" id="UP001286313"/>
    </source>
</evidence>
<dbReference type="PROSITE" id="PS50225">
    <property type="entry name" value="SOCS"/>
    <property type="match status" value="1"/>
</dbReference>
<dbReference type="InterPro" id="IPR036770">
    <property type="entry name" value="Ankyrin_rpt-contain_sf"/>
</dbReference>
<proteinExistence type="predicted"/>
<dbReference type="PROSITE" id="PS50088">
    <property type="entry name" value="ANK_REPEAT"/>
    <property type="match status" value="6"/>
</dbReference>
<feature type="repeat" description="ANK" evidence="3">
    <location>
        <begin position="374"/>
        <end position="402"/>
    </location>
</feature>
<evidence type="ECO:0000259" key="5">
    <source>
        <dbReference type="PROSITE" id="PS50225"/>
    </source>
</evidence>
<feature type="domain" description="SOCS box" evidence="5">
    <location>
        <begin position="503"/>
        <end position="545"/>
    </location>
</feature>
<dbReference type="Pfam" id="PF07525">
    <property type="entry name" value="SOCS_box"/>
    <property type="match status" value="1"/>
</dbReference>
<evidence type="ECO:0000256" key="1">
    <source>
        <dbReference type="ARBA" id="ARBA00022737"/>
    </source>
</evidence>
<comment type="caution">
    <text evidence="6">The sequence shown here is derived from an EMBL/GenBank/DDBJ whole genome shotgun (WGS) entry which is preliminary data.</text>
</comment>
<evidence type="ECO:0000313" key="6">
    <source>
        <dbReference type="EMBL" id="KAK3869993.1"/>
    </source>
</evidence>
<dbReference type="Pfam" id="PF13857">
    <property type="entry name" value="Ank_5"/>
    <property type="match status" value="1"/>
</dbReference>
<evidence type="ECO:0000256" key="3">
    <source>
        <dbReference type="PROSITE-ProRule" id="PRU00023"/>
    </source>
</evidence>
<feature type="repeat" description="ANK" evidence="3">
    <location>
        <begin position="304"/>
        <end position="336"/>
    </location>
</feature>
<keyword evidence="2 3" id="KW-0040">ANK repeat</keyword>
<feature type="repeat" description="ANK" evidence="3">
    <location>
        <begin position="141"/>
        <end position="169"/>
    </location>
</feature>
<dbReference type="InterPro" id="IPR002110">
    <property type="entry name" value="Ankyrin_rpt"/>
</dbReference>
<name>A0AAE1KE02_PETCI</name>
<evidence type="ECO:0000256" key="4">
    <source>
        <dbReference type="SAM" id="MobiDB-lite"/>
    </source>
</evidence>
<sequence>MPSETITPEVEEEEEGVASGSETEEEGESSNDTTNTNTTTTTATTTTPTTSTTTTERDKGERIEEEGKPPRQTTIQRELADAIVRLAPIDELKFLLQCGANVKDPVTQGLTPLHYAVWQRYPEAAEFLISEGCDINARDEIGYTALHLSAEHGYTEMMKVLLKHNAQVNFNIPPEFDDDFPTDALDEPLRLALKHDHHDATRLLLEHGANPNTRYFFGSEINLVNPLNTQLLHILLSYGANPNAHDRQGFTPIMKCCRLQQGLESVLLLISFGADVNARTEARHDYRRNWLHSDSGPPSALTPLNRSVLHYAVLSGSVPIVNLLLKQGARVNFEPEYNKPTPLDLAILKGDVEIVRLILQNGANLDASSPIIGSPLHMACSEGIPNRMEILKLLLDNGANPNLIIVGEDNKPIKPPLGEYLASNEDPDVEVVKMFLKHGAEVVMQSQNRDPRGLLNCLPNLTKKPEVLITLLEAAHHFDLTIIKHSSLIDNEQRKIYLEVGQSPLPLKHLVRVFLRQDLGDKIPTRLHELDLPTIMKKYLLYEIS</sequence>
<feature type="repeat" description="ANK" evidence="3">
    <location>
        <begin position="108"/>
        <end position="140"/>
    </location>
</feature>
<reference evidence="6" key="1">
    <citation type="submission" date="2023-10" db="EMBL/GenBank/DDBJ databases">
        <title>Genome assemblies of two species of porcelain crab, Petrolisthes cinctipes and Petrolisthes manimaculis (Anomura: Porcellanidae).</title>
        <authorList>
            <person name="Angst P."/>
        </authorList>
    </citation>
    <scope>NUCLEOTIDE SEQUENCE</scope>
    <source>
        <strain evidence="6">PB745_01</strain>
        <tissue evidence="6">Gill</tissue>
    </source>
</reference>
<keyword evidence="7" id="KW-1185">Reference proteome</keyword>
<protein>
    <recommendedName>
        <fullName evidence="5">SOCS box domain-containing protein</fullName>
    </recommendedName>
</protein>
<dbReference type="AlphaFoldDB" id="A0AAE1KE02"/>
<dbReference type="SUPFAM" id="SSF48403">
    <property type="entry name" value="Ankyrin repeat"/>
    <property type="match status" value="1"/>
</dbReference>
<dbReference type="Pfam" id="PF12796">
    <property type="entry name" value="Ank_2"/>
    <property type="match status" value="1"/>
</dbReference>
<dbReference type="SMART" id="SM00969">
    <property type="entry name" value="SOCS_box"/>
    <property type="match status" value="1"/>
</dbReference>
<feature type="compositionally biased region" description="Acidic residues" evidence="4">
    <location>
        <begin position="9"/>
        <end position="29"/>
    </location>
</feature>
<dbReference type="PANTHER" id="PTHR24134:SF9">
    <property type="entry name" value="ANKYRIN REPEAT AND SOCS BOX PROTEIN 8"/>
    <property type="match status" value="1"/>
</dbReference>
<organism evidence="6 7">
    <name type="scientific">Petrolisthes cinctipes</name>
    <name type="common">Flat porcelain crab</name>
    <dbReference type="NCBI Taxonomy" id="88211"/>
    <lineage>
        <taxon>Eukaryota</taxon>
        <taxon>Metazoa</taxon>
        <taxon>Ecdysozoa</taxon>
        <taxon>Arthropoda</taxon>
        <taxon>Crustacea</taxon>
        <taxon>Multicrustacea</taxon>
        <taxon>Malacostraca</taxon>
        <taxon>Eumalacostraca</taxon>
        <taxon>Eucarida</taxon>
        <taxon>Decapoda</taxon>
        <taxon>Pleocyemata</taxon>
        <taxon>Anomura</taxon>
        <taxon>Galatheoidea</taxon>
        <taxon>Porcellanidae</taxon>
        <taxon>Petrolisthes</taxon>
    </lineage>
</organism>
<dbReference type="SMART" id="SM00248">
    <property type="entry name" value="ANK"/>
    <property type="match status" value="8"/>
</dbReference>
<dbReference type="Proteomes" id="UP001286313">
    <property type="component" value="Unassembled WGS sequence"/>
</dbReference>
<dbReference type="PRINTS" id="PR01415">
    <property type="entry name" value="ANKYRIN"/>
</dbReference>
<dbReference type="PROSITE" id="PS50297">
    <property type="entry name" value="ANK_REP_REGION"/>
    <property type="match status" value="5"/>
</dbReference>
<gene>
    <name evidence="6" type="ORF">Pcinc_024735</name>
</gene>
<feature type="repeat" description="ANK" evidence="3">
    <location>
        <begin position="184"/>
        <end position="216"/>
    </location>
</feature>
<keyword evidence="1" id="KW-0677">Repeat</keyword>
<dbReference type="Pfam" id="PF00023">
    <property type="entry name" value="Ank"/>
    <property type="match status" value="2"/>
</dbReference>
<feature type="region of interest" description="Disordered" evidence="4">
    <location>
        <begin position="1"/>
        <end position="74"/>
    </location>
</feature>
<dbReference type="InterPro" id="IPR001496">
    <property type="entry name" value="SOCS_box"/>
</dbReference>
<feature type="repeat" description="ANK" evidence="3">
    <location>
        <begin position="338"/>
        <end position="370"/>
    </location>
</feature>